<accession>C3Y772</accession>
<organism>
    <name type="scientific">Branchiostoma floridae</name>
    <name type="common">Florida lancelet</name>
    <name type="synonym">Amphioxus</name>
    <dbReference type="NCBI Taxonomy" id="7739"/>
    <lineage>
        <taxon>Eukaryota</taxon>
        <taxon>Metazoa</taxon>
        <taxon>Chordata</taxon>
        <taxon>Cephalochordata</taxon>
        <taxon>Leptocardii</taxon>
        <taxon>Amphioxiformes</taxon>
        <taxon>Branchiostomatidae</taxon>
        <taxon>Branchiostoma</taxon>
    </lineage>
</organism>
<evidence type="ECO:0000256" key="1">
    <source>
        <dbReference type="SAM" id="MobiDB-lite"/>
    </source>
</evidence>
<dbReference type="AlphaFoldDB" id="C3Y772"/>
<name>C3Y772_BRAFL</name>
<protein>
    <recommendedName>
        <fullName evidence="3">Calcium-responsive transcription factor</fullName>
    </recommendedName>
</protein>
<dbReference type="Pfam" id="PF15299">
    <property type="entry name" value="ALS2CR8"/>
    <property type="match status" value="1"/>
</dbReference>
<dbReference type="EMBL" id="GG666489">
    <property type="protein sequence ID" value="EEN63700.1"/>
    <property type="molecule type" value="Genomic_DNA"/>
</dbReference>
<dbReference type="GO" id="GO:0003700">
    <property type="term" value="F:DNA-binding transcription factor activity"/>
    <property type="evidence" value="ECO:0007669"/>
    <property type="project" value="InterPro"/>
</dbReference>
<dbReference type="PANTHER" id="PTHR14694:SF1">
    <property type="entry name" value="CALCIUM-RESPONSIVE TRANSCRIPTION FACTOR"/>
    <property type="match status" value="1"/>
</dbReference>
<dbReference type="InterPro" id="IPR029309">
    <property type="entry name" value="CaRF"/>
</dbReference>
<proteinExistence type="predicted"/>
<dbReference type="eggNOG" id="ENOG502QWYS">
    <property type="taxonomic scope" value="Eukaryota"/>
</dbReference>
<feature type="region of interest" description="Disordered" evidence="1">
    <location>
        <begin position="1"/>
        <end position="30"/>
    </location>
</feature>
<dbReference type="InParanoid" id="C3Y772"/>
<feature type="region of interest" description="Disordered" evidence="1">
    <location>
        <begin position="36"/>
        <end position="55"/>
    </location>
</feature>
<sequence length="769" mass="84066">MAASRNIVLVKMDESDRPVSVSPTSTNQPMEVVQIIPDESDRPVSVSPTSTNQPMEVVQIIPDESDRPVSVSPTGTNQPMEVVQIIPDESDRPVSVSPTGTNQPMEVVQIIPDESDRPVSVSPTGTNQPMEVVQIIPDESDRPVSVSPTSTNQPMEVVQIIPVSTEGNMGQMTVSGAVAQMIALNSGDGSQGQLYHVIPVSQSAVAQAQAPHMITVSQSNDSQENTHEHTEIIHDLTQAATTLERLPPDGIAAVSLEKLSSDDVATITLMTPPPPQTLPDGCPAWAARLRGVEKIGDSFRGWVENEVELDLLLTYHKQQTQSFWGTRQSPTPGKPSTRLMWKSQYVPFDGIPFVNIGSRAIVQECQFGPRRKGIVAKKIGEQEKNCKQGFKATCPARIYIKKVRKFPQFRVHLREDMDRKALRQAQERAFRSLKESGLEHGGEERQYVQLPTPEAHQFHDEIQDHVLADFSVCNMEASSRLHPRVSSKIRELVASGMNEVYQVRKAVRKFVEKELFGGSDTVPERHNLSYFPTVNDIQNHVHLAQMAIERGELAVTTVTTEVSAPDNSLENAAAQELQSQLWPVACHPPGCGEGDADGPHTQTVTVTLTTNQGREHVVSQVETTMSDGTTLVSDSLTPETAQLLSALNPKIFQTQSEDEMSRKESETGAQVNLDGAKGYDEQIGQSQLLIQDKISGQFCTNQTPHTIPLTVTNDAVGQTLPSHFLTNSSTVTTEATNLLPTGETVTNIADIGDVVKVENQQQTSAQDNP</sequence>
<reference evidence="2" key="1">
    <citation type="journal article" date="2008" name="Nature">
        <title>The amphioxus genome and the evolution of the chordate karyotype.</title>
        <authorList>
            <consortium name="US DOE Joint Genome Institute (JGI-PGF)"/>
            <person name="Putnam N.H."/>
            <person name="Butts T."/>
            <person name="Ferrier D.E.K."/>
            <person name="Furlong R.F."/>
            <person name="Hellsten U."/>
            <person name="Kawashima T."/>
            <person name="Robinson-Rechavi M."/>
            <person name="Shoguchi E."/>
            <person name="Terry A."/>
            <person name="Yu J.-K."/>
            <person name="Benito-Gutierrez E.L."/>
            <person name="Dubchak I."/>
            <person name="Garcia-Fernandez J."/>
            <person name="Gibson-Brown J.J."/>
            <person name="Grigoriev I.V."/>
            <person name="Horton A.C."/>
            <person name="de Jong P.J."/>
            <person name="Jurka J."/>
            <person name="Kapitonov V.V."/>
            <person name="Kohara Y."/>
            <person name="Kuroki Y."/>
            <person name="Lindquist E."/>
            <person name="Lucas S."/>
            <person name="Osoegawa K."/>
            <person name="Pennacchio L.A."/>
            <person name="Salamov A.A."/>
            <person name="Satou Y."/>
            <person name="Sauka-Spengler T."/>
            <person name="Schmutz J."/>
            <person name="Shin-I T."/>
            <person name="Toyoda A."/>
            <person name="Bronner-Fraser M."/>
            <person name="Fujiyama A."/>
            <person name="Holland L.Z."/>
            <person name="Holland P.W.H."/>
            <person name="Satoh N."/>
            <person name="Rokhsar D.S."/>
        </authorList>
    </citation>
    <scope>NUCLEOTIDE SEQUENCE [LARGE SCALE GENOMIC DNA]</scope>
    <source>
        <strain evidence="2">S238N-H82</strain>
        <tissue evidence="2">Testes</tissue>
    </source>
</reference>
<gene>
    <name evidence="2" type="ORF">BRAFLDRAFT_82864</name>
</gene>
<evidence type="ECO:0000313" key="2">
    <source>
        <dbReference type="EMBL" id="EEN63700.1"/>
    </source>
</evidence>
<dbReference type="PANTHER" id="PTHR14694">
    <property type="entry name" value="CALCIUM-RESPONSIVE TRANSCRIPTION FACTOR"/>
    <property type="match status" value="1"/>
</dbReference>
<evidence type="ECO:0008006" key="3">
    <source>
        <dbReference type="Google" id="ProtNLM"/>
    </source>
</evidence>